<feature type="non-terminal residue" evidence="7">
    <location>
        <position position="250"/>
    </location>
</feature>
<feature type="transmembrane region" description="Helical" evidence="5">
    <location>
        <begin position="29"/>
        <end position="52"/>
    </location>
</feature>
<feature type="transmembrane region" description="Helical" evidence="5">
    <location>
        <begin position="64"/>
        <end position="84"/>
    </location>
</feature>
<evidence type="ECO:0000259" key="6">
    <source>
        <dbReference type="Pfam" id="PF00361"/>
    </source>
</evidence>
<name>X1KJR8_9ZZZZ</name>
<dbReference type="AlphaFoldDB" id="X1KJR8"/>
<feature type="transmembrane region" description="Helical" evidence="5">
    <location>
        <begin position="123"/>
        <end position="143"/>
    </location>
</feature>
<feature type="transmembrane region" description="Helical" evidence="5">
    <location>
        <begin position="228"/>
        <end position="247"/>
    </location>
</feature>
<keyword evidence="2 5" id="KW-0812">Transmembrane</keyword>
<keyword evidence="4 5" id="KW-0472">Membrane</keyword>
<gene>
    <name evidence="7" type="ORF">S06H3_21574</name>
</gene>
<protein>
    <recommendedName>
        <fullName evidence="6">NADH:quinone oxidoreductase/Mrp antiporter transmembrane domain-containing protein</fullName>
    </recommendedName>
</protein>
<accession>X1KJR8</accession>
<evidence type="ECO:0000256" key="4">
    <source>
        <dbReference type="ARBA" id="ARBA00023136"/>
    </source>
</evidence>
<evidence type="ECO:0000256" key="3">
    <source>
        <dbReference type="ARBA" id="ARBA00022989"/>
    </source>
</evidence>
<comment type="subcellular location">
    <subcellularLocation>
        <location evidence="1">Membrane</location>
        <topology evidence="1">Multi-pass membrane protein</topology>
    </subcellularLocation>
</comment>
<dbReference type="InterPro" id="IPR001750">
    <property type="entry name" value="ND/Mrp_TM"/>
</dbReference>
<feature type="non-terminal residue" evidence="7">
    <location>
        <position position="1"/>
    </location>
</feature>
<evidence type="ECO:0000256" key="2">
    <source>
        <dbReference type="ARBA" id="ARBA00022692"/>
    </source>
</evidence>
<feature type="domain" description="NADH:quinone oxidoreductase/Mrp antiporter transmembrane" evidence="6">
    <location>
        <begin position="2"/>
        <end position="242"/>
    </location>
</feature>
<feature type="transmembrane region" description="Helical" evidence="5">
    <location>
        <begin position="96"/>
        <end position="116"/>
    </location>
</feature>
<evidence type="ECO:0000313" key="7">
    <source>
        <dbReference type="EMBL" id="GAI06933.1"/>
    </source>
</evidence>
<dbReference type="EMBL" id="BARV01011357">
    <property type="protein sequence ID" value="GAI06933.1"/>
    <property type="molecule type" value="Genomic_DNA"/>
</dbReference>
<dbReference type="Pfam" id="PF00361">
    <property type="entry name" value="Proton_antipo_M"/>
    <property type="match status" value="1"/>
</dbReference>
<proteinExistence type="predicted"/>
<feature type="transmembrane region" description="Helical" evidence="5">
    <location>
        <begin position="149"/>
        <end position="171"/>
    </location>
</feature>
<dbReference type="PANTHER" id="PTHR22773">
    <property type="entry name" value="NADH DEHYDROGENASE"/>
    <property type="match status" value="1"/>
</dbReference>
<sequence>LVFGLTGTTYLEGIAAAISAEGLLGSPALLMGIVLLVAGFGFKIAAVPFQMWVPDVYEGAPTPITAYLSVASKAAGFAVILRVFHEALGPASLDWGMIFAVLAAITMTVGNIVAIAQKNIKRMLGYSSIAQAGYLMIGLAAVTTEASSALIFFLACYALTNLGAFIAIIAISNKINSDEISDYSGMVRRAPLYALALALCLISLTGIPPTAGFMAKIYIFSAGVNAELLWLVIIAVINSVISAYYYLRVV</sequence>
<organism evidence="7">
    <name type="scientific">marine sediment metagenome</name>
    <dbReference type="NCBI Taxonomy" id="412755"/>
    <lineage>
        <taxon>unclassified sequences</taxon>
        <taxon>metagenomes</taxon>
        <taxon>ecological metagenomes</taxon>
    </lineage>
</organism>
<dbReference type="GO" id="GO:0016020">
    <property type="term" value="C:membrane"/>
    <property type="evidence" value="ECO:0007669"/>
    <property type="project" value="UniProtKB-SubCell"/>
</dbReference>
<evidence type="ECO:0000256" key="5">
    <source>
        <dbReference type="SAM" id="Phobius"/>
    </source>
</evidence>
<comment type="caution">
    <text evidence="7">The sequence shown here is derived from an EMBL/GenBank/DDBJ whole genome shotgun (WGS) entry which is preliminary data.</text>
</comment>
<keyword evidence="3 5" id="KW-1133">Transmembrane helix</keyword>
<reference evidence="7" key="1">
    <citation type="journal article" date="2014" name="Front. Microbiol.">
        <title>High frequency of phylogenetically diverse reductive dehalogenase-homologous genes in deep subseafloor sedimentary metagenomes.</title>
        <authorList>
            <person name="Kawai M."/>
            <person name="Futagami T."/>
            <person name="Toyoda A."/>
            <person name="Takaki Y."/>
            <person name="Nishi S."/>
            <person name="Hori S."/>
            <person name="Arai W."/>
            <person name="Tsubouchi T."/>
            <person name="Morono Y."/>
            <person name="Uchiyama I."/>
            <person name="Ito T."/>
            <person name="Fujiyama A."/>
            <person name="Inagaki F."/>
            <person name="Takami H."/>
        </authorList>
    </citation>
    <scope>NUCLEOTIDE SEQUENCE</scope>
    <source>
        <strain evidence="7">Expedition CK06-06</strain>
    </source>
</reference>
<evidence type="ECO:0000256" key="1">
    <source>
        <dbReference type="ARBA" id="ARBA00004141"/>
    </source>
</evidence>
<feature type="transmembrane region" description="Helical" evidence="5">
    <location>
        <begin position="192"/>
        <end position="208"/>
    </location>
</feature>